<feature type="domain" description="DUF6455" evidence="1">
    <location>
        <begin position="9"/>
        <end position="90"/>
    </location>
</feature>
<evidence type="ECO:0000259" key="1">
    <source>
        <dbReference type="Pfam" id="PF20056"/>
    </source>
</evidence>
<dbReference type="HOGENOM" id="CLU_172417_0_0_5"/>
<evidence type="ECO:0000313" key="2">
    <source>
        <dbReference type="EMBL" id="EPX79808.1"/>
    </source>
</evidence>
<dbReference type="EMBL" id="APVH01000033">
    <property type="protein sequence ID" value="EPX79808.1"/>
    <property type="molecule type" value="Genomic_DNA"/>
</dbReference>
<dbReference type="Pfam" id="PF20056">
    <property type="entry name" value="DUF6455"/>
    <property type="match status" value="1"/>
</dbReference>
<dbReference type="Proteomes" id="UP000015347">
    <property type="component" value="Unassembled WGS sequence"/>
</dbReference>
<dbReference type="RefSeq" id="WP_020042807.1">
    <property type="nucleotide sequence ID" value="NZ_KE557278.1"/>
</dbReference>
<reference evidence="3" key="1">
    <citation type="journal article" date="2014" name="Stand. Genomic Sci.">
        <title>Genome sequence of the exopolysaccharide-producing Salipiger mucosus type strain (DSM 16094(T)), a moderately halophilic member of the Roseobacter clade.</title>
        <authorList>
            <person name="Riedel T."/>
            <person name="Spring S."/>
            <person name="Fiebig A."/>
            <person name="Petersen J."/>
            <person name="Kyrpides N.C."/>
            <person name="Goker M."/>
            <person name="Klenk H.P."/>
        </authorList>
    </citation>
    <scope>NUCLEOTIDE SEQUENCE [LARGE SCALE GENOMIC DNA]</scope>
    <source>
        <strain evidence="3">DSM 16094</strain>
    </source>
</reference>
<evidence type="ECO:0000313" key="3">
    <source>
        <dbReference type="Proteomes" id="UP000015347"/>
    </source>
</evidence>
<dbReference type="OrthoDB" id="7689275at2"/>
<dbReference type="STRING" id="1123237.Salmuc_02570"/>
<keyword evidence="3" id="KW-1185">Reference proteome</keyword>
<gene>
    <name evidence="2" type="ORF">Salmuc_02570</name>
</gene>
<name>S9QJN5_9RHOB</name>
<sequence>MLDNARITPLGDRTEHYWLVQRMARANGTDLVAAMEAGVLDQEAWAGMVERCRGCAWADGCHRWLDRPGDALRDTPEGCENRARFATLMARLQEE</sequence>
<dbReference type="eggNOG" id="ENOG50336UV">
    <property type="taxonomic scope" value="Bacteria"/>
</dbReference>
<accession>S9QJN5</accession>
<dbReference type="InterPro" id="IPR045601">
    <property type="entry name" value="DUF6455"/>
</dbReference>
<protein>
    <recommendedName>
        <fullName evidence="1">DUF6455 domain-containing protein</fullName>
    </recommendedName>
</protein>
<comment type="caution">
    <text evidence="2">The sequence shown here is derived from an EMBL/GenBank/DDBJ whole genome shotgun (WGS) entry which is preliminary data.</text>
</comment>
<proteinExistence type="predicted"/>
<dbReference type="AlphaFoldDB" id="S9QJN5"/>
<organism evidence="2 3">
    <name type="scientific">Salipiger mucosus DSM 16094</name>
    <dbReference type="NCBI Taxonomy" id="1123237"/>
    <lineage>
        <taxon>Bacteria</taxon>
        <taxon>Pseudomonadati</taxon>
        <taxon>Pseudomonadota</taxon>
        <taxon>Alphaproteobacteria</taxon>
        <taxon>Rhodobacterales</taxon>
        <taxon>Roseobacteraceae</taxon>
        <taxon>Salipiger</taxon>
    </lineage>
</organism>